<sequence>MLPKYQSTLPVVATLAIIAAFSSCTNADRVILTIPSNSKDIFQGCDMDVDFQVRSSDMARLNRVQMQVLSADNSVLIENLHSSTQADWDEAGQKCPEALNNNVTTSVPVSREQSSSDSYAQQIVDAINKNLAISNGTVVESDIREDDGDVDNISDNGNETGDDDGSDNKGTEGLSTLLKIVLDQATLKRVQDQTIISVLNEIDDYNVQNNSLTLNNGTTVPMDTLLMNNSTKSRFLQALELSSSTISDSLGEGNEHGPLNSTALIAALHRNNDLIELPTMEMDIADWSDKGMNGTHTNGTHTRFGNGFGRELVQQGKDDDQIQDKTQEANGGSCLRTAISKGITMVVAVSVIVMSTVL</sequence>
<comment type="caution">
    <text evidence="3">The sequence shown here is derived from an EMBL/GenBank/DDBJ whole genome shotgun (WGS) entry which is preliminary data.</text>
</comment>
<gene>
    <name evidence="3" type="ORF">BG011_008513</name>
</gene>
<feature type="region of interest" description="Disordered" evidence="1">
    <location>
        <begin position="140"/>
        <end position="170"/>
    </location>
</feature>
<organism evidence="3 4">
    <name type="scientific">Mortierella polycephala</name>
    <dbReference type="NCBI Taxonomy" id="41804"/>
    <lineage>
        <taxon>Eukaryota</taxon>
        <taxon>Fungi</taxon>
        <taxon>Fungi incertae sedis</taxon>
        <taxon>Mucoromycota</taxon>
        <taxon>Mortierellomycotina</taxon>
        <taxon>Mortierellomycetes</taxon>
        <taxon>Mortierellales</taxon>
        <taxon>Mortierellaceae</taxon>
        <taxon>Mortierella</taxon>
    </lineage>
</organism>
<evidence type="ECO:0000313" key="4">
    <source>
        <dbReference type="Proteomes" id="UP000726737"/>
    </source>
</evidence>
<accession>A0A9P6PMW6</accession>
<reference evidence="3" key="1">
    <citation type="journal article" date="2020" name="Fungal Divers.">
        <title>Resolving the Mortierellaceae phylogeny through synthesis of multi-gene phylogenetics and phylogenomics.</title>
        <authorList>
            <person name="Vandepol N."/>
            <person name="Liber J."/>
            <person name="Desiro A."/>
            <person name="Na H."/>
            <person name="Kennedy M."/>
            <person name="Barry K."/>
            <person name="Grigoriev I.V."/>
            <person name="Miller A.N."/>
            <person name="O'Donnell K."/>
            <person name="Stajich J.E."/>
            <person name="Bonito G."/>
        </authorList>
    </citation>
    <scope>NUCLEOTIDE SEQUENCE</scope>
    <source>
        <strain evidence="3">KOD948</strain>
    </source>
</reference>
<keyword evidence="2" id="KW-0732">Signal</keyword>
<feature type="signal peptide" evidence="2">
    <location>
        <begin position="1"/>
        <end position="27"/>
    </location>
</feature>
<name>A0A9P6PMW6_9FUNG</name>
<dbReference type="AlphaFoldDB" id="A0A9P6PMW6"/>
<feature type="compositionally biased region" description="Acidic residues" evidence="1">
    <location>
        <begin position="143"/>
        <end position="152"/>
    </location>
</feature>
<proteinExistence type="predicted"/>
<evidence type="ECO:0000256" key="1">
    <source>
        <dbReference type="SAM" id="MobiDB-lite"/>
    </source>
</evidence>
<dbReference type="Proteomes" id="UP000726737">
    <property type="component" value="Unassembled WGS sequence"/>
</dbReference>
<keyword evidence="4" id="KW-1185">Reference proteome</keyword>
<protein>
    <submittedName>
        <fullName evidence="3">Uncharacterized protein</fullName>
    </submittedName>
</protein>
<dbReference type="PROSITE" id="PS51257">
    <property type="entry name" value="PROKAR_LIPOPROTEIN"/>
    <property type="match status" value="1"/>
</dbReference>
<evidence type="ECO:0000256" key="2">
    <source>
        <dbReference type="SAM" id="SignalP"/>
    </source>
</evidence>
<dbReference type="OrthoDB" id="2277867at2759"/>
<feature type="chain" id="PRO_5040223532" evidence="2">
    <location>
        <begin position="28"/>
        <end position="358"/>
    </location>
</feature>
<dbReference type="EMBL" id="JAAAJA010000706">
    <property type="protein sequence ID" value="KAG0250278.1"/>
    <property type="molecule type" value="Genomic_DNA"/>
</dbReference>
<evidence type="ECO:0000313" key="3">
    <source>
        <dbReference type="EMBL" id="KAG0250278.1"/>
    </source>
</evidence>